<accession>A0A6J4Q0N4</accession>
<evidence type="ECO:0000313" key="1">
    <source>
        <dbReference type="EMBL" id="CAA9424688.1"/>
    </source>
</evidence>
<organism evidence="1">
    <name type="scientific">uncultured Rubrobacteraceae bacterium</name>
    <dbReference type="NCBI Taxonomy" id="349277"/>
    <lineage>
        <taxon>Bacteria</taxon>
        <taxon>Bacillati</taxon>
        <taxon>Actinomycetota</taxon>
        <taxon>Rubrobacteria</taxon>
        <taxon>Rubrobacterales</taxon>
        <taxon>Rubrobacteraceae</taxon>
        <taxon>environmental samples</taxon>
    </lineage>
</organism>
<feature type="non-terminal residue" evidence="1">
    <location>
        <position position="1"/>
    </location>
</feature>
<name>A0A6J4Q0N4_9ACTN</name>
<reference evidence="1" key="1">
    <citation type="submission" date="2020-02" db="EMBL/GenBank/DDBJ databases">
        <authorList>
            <person name="Meier V. D."/>
        </authorList>
    </citation>
    <scope>NUCLEOTIDE SEQUENCE</scope>
    <source>
        <strain evidence="1">AVDCRST_MAG01</strain>
    </source>
</reference>
<sequence length="99" mass="11476">ARTAALVRPVRNAAHGQYPAVRLAPFERRPRSARVVLPRARRGRLGRNVRPRHRGRARPELPCLRERGAKCRYVEQRRVRCPDHVSEGRGFEPRRSPTL</sequence>
<dbReference type="AlphaFoldDB" id="A0A6J4Q0N4"/>
<proteinExistence type="predicted"/>
<feature type="non-terminal residue" evidence="1">
    <location>
        <position position="99"/>
    </location>
</feature>
<gene>
    <name evidence="1" type="ORF">AVDCRST_MAG01-01-2505</name>
</gene>
<protein>
    <submittedName>
        <fullName evidence="1">Uncharacterized protein</fullName>
    </submittedName>
</protein>
<dbReference type="EMBL" id="CADCUW010000342">
    <property type="protein sequence ID" value="CAA9424688.1"/>
    <property type="molecule type" value="Genomic_DNA"/>
</dbReference>